<comment type="caution">
    <text evidence="5">The sequence shown here is derived from an EMBL/GenBank/DDBJ whole genome shotgun (WGS) entry which is preliminary data.</text>
</comment>
<keyword evidence="2" id="KW-0560">Oxidoreductase</keyword>
<proteinExistence type="inferred from homology"/>
<dbReference type="AlphaFoldDB" id="A0A9D1MKQ7"/>
<evidence type="ECO:0000259" key="4">
    <source>
        <dbReference type="PROSITE" id="PS51176"/>
    </source>
</evidence>
<dbReference type="GO" id="GO:0006571">
    <property type="term" value="P:tyrosine biosynthetic process"/>
    <property type="evidence" value="ECO:0007669"/>
    <property type="project" value="InterPro"/>
</dbReference>
<gene>
    <name evidence="5" type="ORF">IAB07_00715</name>
</gene>
<dbReference type="SUPFAM" id="SSF48179">
    <property type="entry name" value="6-phosphogluconate dehydrogenase C-terminal domain-like"/>
    <property type="match status" value="1"/>
</dbReference>
<evidence type="ECO:0000256" key="3">
    <source>
        <dbReference type="ARBA" id="ARBA00029440"/>
    </source>
</evidence>
<name>A0A9D1MKQ7_9FIRM</name>
<dbReference type="InterPro" id="IPR003099">
    <property type="entry name" value="Prephen_DH"/>
</dbReference>
<dbReference type="PROSITE" id="PS51176">
    <property type="entry name" value="PDH_ADH"/>
    <property type="match status" value="1"/>
</dbReference>
<evidence type="ECO:0000313" key="6">
    <source>
        <dbReference type="Proteomes" id="UP000824145"/>
    </source>
</evidence>
<dbReference type="InterPro" id="IPR036291">
    <property type="entry name" value="NAD(P)-bd_dom_sf"/>
</dbReference>
<comment type="pathway">
    <text evidence="3">Amino-acid biosynthesis.</text>
</comment>
<evidence type="ECO:0000256" key="1">
    <source>
        <dbReference type="ARBA" id="ARBA00007964"/>
    </source>
</evidence>
<protein>
    <submittedName>
        <fullName evidence="5">Prephenate dehydrogenase</fullName>
    </submittedName>
</protein>
<accession>A0A9D1MKQ7</accession>
<dbReference type="EMBL" id="DVNJ01000001">
    <property type="protein sequence ID" value="HIU62275.1"/>
    <property type="molecule type" value="Genomic_DNA"/>
</dbReference>
<evidence type="ECO:0000256" key="2">
    <source>
        <dbReference type="ARBA" id="ARBA00023002"/>
    </source>
</evidence>
<evidence type="ECO:0000313" key="5">
    <source>
        <dbReference type="EMBL" id="HIU62275.1"/>
    </source>
</evidence>
<reference evidence="5" key="1">
    <citation type="submission" date="2020-10" db="EMBL/GenBank/DDBJ databases">
        <authorList>
            <person name="Gilroy R."/>
        </authorList>
    </citation>
    <scope>NUCLEOTIDE SEQUENCE</scope>
    <source>
        <strain evidence="5">9366</strain>
    </source>
</reference>
<dbReference type="Pfam" id="PF02153">
    <property type="entry name" value="PDH_N"/>
    <property type="match status" value="1"/>
</dbReference>
<dbReference type="SUPFAM" id="SSF51735">
    <property type="entry name" value="NAD(P)-binding Rossmann-fold domains"/>
    <property type="match status" value="1"/>
</dbReference>
<feature type="domain" description="Prephenate/arogenate dehydrogenase" evidence="4">
    <location>
        <begin position="8"/>
        <end position="290"/>
    </location>
</feature>
<sequence length="290" mass="31908">MKTELKEKNILIIGLGVVGGSYAIALKNAGYKHVFAVNRSRGAIEKAIAAGIIEDGSTRLEDFAARADIAVIAVYPTGAEDCARTLGAVMKRGALVTDVLGIKRYYSQKIAAHLPEYLDYVPAHPMAGREKRGLDYASGDVLKGANFIITPLERSSREGMKTIETLALDMGFGKVRTLSPEEHDKVIAYTSQLPHALAVALINSDEENSSTGDFIGDSFRDLTRIAQINADLWQELFIGNRENLLEAIDCFADQLKKIRSAVEKKDEESLRAMFEKSSARRFALIKNERK</sequence>
<dbReference type="GO" id="GO:0008977">
    <property type="term" value="F:prephenate dehydrogenase (NAD+) activity"/>
    <property type="evidence" value="ECO:0007669"/>
    <property type="project" value="InterPro"/>
</dbReference>
<comment type="similarity">
    <text evidence="1">Belongs to the prephenate/arogenate dehydrogenase family.</text>
</comment>
<dbReference type="InterPro" id="IPR046825">
    <property type="entry name" value="PDH_C"/>
</dbReference>
<dbReference type="Proteomes" id="UP000824145">
    <property type="component" value="Unassembled WGS sequence"/>
</dbReference>
<dbReference type="InterPro" id="IPR046826">
    <property type="entry name" value="PDH_N"/>
</dbReference>
<dbReference type="Gene3D" id="3.40.50.720">
    <property type="entry name" value="NAD(P)-binding Rossmann-like Domain"/>
    <property type="match status" value="1"/>
</dbReference>
<reference evidence="5" key="2">
    <citation type="journal article" date="2021" name="PeerJ">
        <title>Extensive microbial diversity within the chicken gut microbiome revealed by metagenomics and culture.</title>
        <authorList>
            <person name="Gilroy R."/>
            <person name="Ravi A."/>
            <person name="Getino M."/>
            <person name="Pursley I."/>
            <person name="Horton D.L."/>
            <person name="Alikhan N.F."/>
            <person name="Baker D."/>
            <person name="Gharbi K."/>
            <person name="Hall N."/>
            <person name="Watson M."/>
            <person name="Adriaenssens E.M."/>
            <person name="Foster-Nyarko E."/>
            <person name="Jarju S."/>
            <person name="Secka A."/>
            <person name="Antonio M."/>
            <person name="Oren A."/>
            <person name="Chaudhuri R.R."/>
            <person name="La Ragione R."/>
            <person name="Hildebrand F."/>
            <person name="Pallen M.J."/>
        </authorList>
    </citation>
    <scope>NUCLEOTIDE SEQUENCE</scope>
    <source>
        <strain evidence="5">9366</strain>
    </source>
</reference>
<dbReference type="Pfam" id="PF20463">
    <property type="entry name" value="PDH_C"/>
    <property type="match status" value="1"/>
</dbReference>
<dbReference type="PANTHER" id="PTHR21363:SF0">
    <property type="entry name" value="PREPHENATE DEHYDROGENASE [NADP(+)]"/>
    <property type="match status" value="1"/>
</dbReference>
<dbReference type="GO" id="GO:0004665">
    <property type="term" value="F:prephenate dehydrogenase (NADP+) activity"/>
    <property type="evidence" value="ECO:0007669"/>
    <property type="project" value="InterPro"/>
</dbReference>
<dbReference type="InterPro" id="IPR008927">
    <property type="entry name" value="6-PGluconate_DH-like_C_sf"/>
</dbReference>
<organism evidence="5 6">
    <name type="scientific">Candidatus Caccalectryoclostridium excrementigallinarum</name>
    <dbReference type="NCBI Taxonomy" id="2840710"/>
    <lineage>
        <taxon>Bacteria</taxon>
        <taxon>Bacillati</taxon>
        <taxon>Bacillota</taxon>
        <taxon>Clostridia</taxon>
        <taxon>Christensenellales</taxon>
        <taxon>Christensenellaceae</taxon>
        <taxon>Christensenellaceae incertae sedis</taxon>
        <taxon>Candidatus Caccalectryoclostridium</taxon>
    </lineage>
</organism>
<dbReference type="GO" id="GO:0070403">
    <property type="term" value="F:NAD+ binding"/>
    <property type="evidence" value="ECO:0007669"/>
    <property type="project" value="InterPro"/>
</dbReference>
<dbReference type="Gene3D" id="1.10.3660.10">
    <property type="entry name" value="6-phosphogluconate dehydrogenase C-terminal like domain"/>
    <property type="match status" value="1"/>
</dbReference>
<dbReference type="InterPro" id="IPR050812">
    <property type="entry name" value="Preph/Arog_dehydrog"/>
</dbReference>
<dbReference type="PANTHER" id="PTHR21363">
    <property type="entry name" value="PREPHENATE DEHYDROGENASE"/>
    <property type="match status" value="1"/>
</dbReference>